<comment type="caution">
    <text evidence="1">The sequence shown here is derived from an EMBL/GenBank/DDBJ whole genome shotgun (WGS) entry which is preliminary data.</text>
</comment>
<evidence type="ECO:0000313" key="1">
    <source>
        <dbReference type="EMBL" id="KFG29402.1"/>
    </source>
</evidence>
<evidence type="ECO:0000313" key="2">
    <source>
        <dbReference type="Proteomes" id="UP000028828"/>
    </source>
</evidence>
<sequence length="114" mass="12533">MWLWFPGCQFIHVAAQHEEKQCSGSAVHSGRTRVAAHFVRLKTTRTCCKTEDGLSAVIPLVTQCAYQPGKPSNSGGYFLVLEILPDRCLFFSLTTSNTLTGNSSSVLEINELLN</sequence>
<reference evidence="1 2" key="1">
    <citation type="submission" date="2014-03" db="EMBL/GenBank/DDBJ databases">
        <authorList>
            <person name="Sibley D."/>
            <person name="Venepally P."/>
            <person name="Karamycheva S."/>
            <person name="Hadjithomas M."/>
            <person name="Khan A."/>
            <person name="Brunk B."/>
            <person name="Roos D."/>
            <person name="Caler E."/>
            <person name="Lorenzi H."/>
        </authorList>
    </citation>
    <scope>NUCLEOTIDE SEQUENCE [LARGE SCALE GENOMIC DNA]</scope>
    <source>
        <strain evidence="2">p89</strain>
    </source>
</reference>
<protein>
    <submittedName>
        <fullName evidence="1">Uncharacterized protein</fullName>
    </submittedName>
</protein>
<dbReference type="EMBL" id="AEYI02002174">
    <property type="protein sequence ID" value="KFG29402.1"/>
    <property type="molecule type" value="Genomic_DNA"/>
</dbReference>
<gene>
    <name evidence="1" type="ORF">TGP89_258225</name>
</gene>
<organism evidence="1 2">
    <name type="scientific">Toxoplasma gondii p89</name>
    <dbReference type="NCBI Taxonomy" id="943119"/>
    <lineage>
        <taxon>Eukaryota</taxon>
        <taxon>Sar</taxon>
        <taxon>Alveolata</taxon>
        <taxon>Apicomplexa</taxon>
        <taxon>Conoidasida</taxon>
        <taxon>Coccidia</taxon>
        <taxon>Eucoccidiorida</taxon>
        <taxon>Eimeriorina</taxon>
        <taxon>Sarcocystidae</taxon>
        <taxon>Toxoplasma</taxon>
    </lineage>
</organism>
<dbReference type="AlphaFoldDB" id="A0A086JB84"/>
<proteinExistence type="predicted"/>
<dbReference type="Proteomes" id="UP000028828">
    <property type="component" value="Unassembled WGS sequence"/>
</dbReference>
<name>A0A086JB84_TOXGO</name>
<accession>A0A086JB84</accession>
<dbReference type="VEuPathDB" id="ToxoDB:TGP89_258225"/>